<keyword evidence="1" id="KW-0175">Coiled coil</keyword>
<evidence type="ECO:0000256" key="1">
    <source>
        <dbReference type="SAM" id="Coils"/>
    </source>
</evidence>
<feature type="coiled-coil region" evidence="1">
    <location>
        <begin position="95"/>
        <end position="122"/>
    </location>
</feature>
<organism evidence="3">
    <name type="scientific">marine sediment metagenome</name>
    <dbReference type="NCBI Taxonomy" id="412755"/>
    <lineage>
        <taxon>unclassified sequences</taxon>
        <taxon>metagenomes</taxon>
        <taxon>ecological metagenomes</taxon>
    </lineage>
</organism>
<reference evidence="3" key="1">
    <citation type="journal article" date="2015" name="Nature">
        <title>Complex archaea that bridge the gap between prokaryotes and eukaryotes.</title>
        <authorList>
            <person name="Spang A."/>
            <person name="Saw J.H."/>
            <person name="Jorgensen S.L."/>
            <person name="Zaremba-Niedzwiedzka K."/>
            <person name="Martijn J."/>
            <person name="Lind A.E."/>
            <person name="van Eijk R."/>
            <person name="Schleper C."/>
            <person name="Guy L."/>
            <person name="Ettema T.J."/>
        </authorList>
    </citation>
    <scope>NUCLEOTIDE SEQUENCE</scope>
</reference>
<sequence length="195" mass="22388">MRPWSKLEIWEALKRYVTTLADMSPHCTVYPNAEVVSFVEKNIARLKLPAAEEKRDAAEAQAGEPATSEPDELQQLEERIDRRYKAFARVVGKDVQDIRSALASVELRLDRLEASAEKEVVESKASEPDELQELHGRIDRLKQRAGFDRGRAYKSSHEADMKIARLETWADKLTEWSDKHHYALTRAPRFADDAR</sequence>
<name>A0A0F9ING2_9ZZZZ</name>
<protein>
    <submittedName>
        <fullName evidence="3">Uncharacterized protein</fullName>
    </submittedName>
</protein>
<dbReference type="EMBL" id="LAZR01011995">
    <property type="protein sequence ID" value="KKM48505.1"/>
    <property type="molecule type" value="Genomic_DNA"/>
</dbReference>
<evidence type="ECO:0000313" key="3">
    <source>
        <dbReference type="EMBL" id="KKM48505.1"/>
    </source>
</evidence>
<proteinExistence type="predicted"/>
<evidence type="ECO:0000256" key="2">
    <source>
        <dbReference type="SAM" id="MobiDB-lite"/>
    </source>
</evidence>
<dbReference type="AlphaFoldDB" id="A0A0F9ING2"/>
<comment type="caution">
    <text evidence="3">The sequence shown here is derived from an EMBL/GenBank/DDBJ whole genome shotgun (WGS) entry which is preliminary data.</text>
</comment>
<accession>A0A0F9ING2</accession>
<gene>
    <name evidence="3" type="ORF">LCGC14_1557760</name>
</gene>
<feature type="region of interest" description="Disordered" evidence="2">
    <location>
        <begin position="54"/>
        <end position="74"/>
    </location>
</feature>